<dbReference type="Proteomes" id="UP000015106">
    <property type="component" value="Chromosome 1"/>
</dbReference>
<accession>A0A8R7TB38</accession>
<reference evidence="2" key="1">
    <citation type="journal article" date="2013" name="Nature">
        <title>Draft genome of the wheat A-genome progenitor Triticum urartu.</title>
        <authorList>
            <person name="Ling H.Q."/>
            <person name="Zhao S."/>
            <person name="Liu D."/>
            <person name="Wang J."/>
            <person name="Sun H."/>
            <person name="Zhang C."/>
            <person name="Fan H."/>
            <person name="Li D."/>
            <person name="Dong L."/>
            <person name="Tao Y."/>
            <person name="Gao C."/>
            <person name="Wu H."/>
            <person name="Li Y."/>
            <person name="Cui Y."/>
            <person name="Guo X."/>
            <person name="Zheng S."/>
            <person name="Wang B."/>
            <person name="Yu K."/>
            <person name="Liang Q."/>
            <person name="Yang W."/>
            <person name="Lou X."/>
            <person name="Chen J."/>
            <person name="Feng M."/>
            <person name="Jian J."/>
            <person name="Zhang X."/>
            <person name="Luo G."/>
            <person name="Jiang Y."/>
            <person name="Liu J."/>
            <person name="Wang Z."/>
            <person name="Sha Y."/>
            <person name="Zhang B."/>
            <person name="Wu H."/>
            <person name="Tang D."/>
            <person name="Shen Q."/>
            <person name="Xue P."/>
            <person name="Zou S."/>
            <person name="Wang X."/>
            <person name="Liu X."/>
            <person name="Wang F."/>
            <person name="Yang Y."/>
            <person name="An X."/>
            <person name="Dong Z."/>
            <person name="Zhang K."/>
            <person name="Zhang X."/>
            <person name="Luo M.C."/>
            <person name="Dvorak J."/>
            <person name="Tong Y."/>
            <person name="Wang J."/>
            <person name="Yang H."/>
            <person name="Li Z."/>
            <person name="Wang D."/>
            <person name="Zhang A."/>
            <person name="Wang J."/>
        </authorList>
    </citation>
    <scope>NUCLEOTIDE SEQUENCE</scope>
    <source>
        <strain evidence="2">cv. G1812</strain>
    </source>
</reference>
<reference evidence="1" key="2">
    <citation type="submission" date="2018-03" db="EMBL/GenBank/DDBJ databases">
        <title>The Triticum urartu genome reveals the dynamic nature of wheat genome evolution.</title>
        <authorList>
            <person name="Ling H."/>
            <person name="Ma B."/>
            <person name="Shi X."/>
            <person name="Liu H."/>
            <person name="Dong L."/>
            <person name="Sun H."/>
            <person name="Cao Y."/>
            <person name="Gao Q."/>
            <person name="Zheng S."/>
            <person name="Li Y."/>
            <person name="Yu Y."/>
            <person name="Du H."/>
            <person name="Qi M."/>
            <person name="Li Y."/>
            <person name="Yu H."/>
            <person name="Cui Y."/>
            <person name="Wang N."/>
            <person name="Chen C."/>
            <person name="Wu H."/>
            <person name="Zhao Y."/>
            <person name="Zhang J."/>
            <person name="Li Y."/>
            <person name="Zhou W."/>
            <person name="Zhang B."/>
            <person name="Hu W."/>
            <person name="Eijk M."/>
            <person name="Tang J."/>
            <person name="Witsenboer H."/>
            <person name="Zhao S."/>
            <person name="Li Z."/>
            <person name="Zhang A."/>
            <person name="Wang D."/>
            <person name="Liang C."/>
        </authorList>
    </citation>
    <scope>NUCLEOTIDE SEQUENCE [LARGE SCALE GENOMIC DNA]</scope>
    <source>
        <strain evidence="1">cv. G1812</strain>
    </source>
</reference>
<proteinExistence type="predicted"/>
<name>A0A8R7TB38_TRIUA</name>
<dbReference type="EnsemblPlants" id="TuG1812G0100004752.01.T01">
    <property type="protein sequence ID" value="TuG1812G0100004752.01.T01.cds255158"/>
    <property type="gene ID" value="TuG1812G0100004752.01"/>
</dbReference>
<evidence type="ECO:0000313" key="1">
    <source>
        <dbReference type="EnsemblPlants" id="TuG1812G0100004752.01.T01.cds255158"/>
    </source>
</evidence>
<dbReference type="Gramene" id="TuG1812G0100004752.01.T01">
    <property type="protein sequence ID" value="TuG1812G0100004752.01.T01.cds255158"/>
    <property type="gene ID" value="TuG1812G0100004752.01"/>
</dbReference>
<keyword evidence="2" id="KW-1185">Reference proteome</keyword>
<organism evidence="1 2">
    <name type="scientific">Triticum urartu</name>
    <name type="common">Red wild einkorn</name>
    <name type="synonym">Crithodium urartu</name>
    <dbReference type="NCBI Taxonomy" id="4572"/>
    <lineage>
        <taxon>Eukaryota</taxon>
        <taxon>Viridiplantae</taxon>
        <taxon>Streptophyta</taxon>
        <taxon>Embryophyta</taxon>
        <taxon>Tracheophyta</taxon>
        <taxon>Spermatophyta</taxon>
        <taxon>Magnoliopsida</taxon>
        <taxon>Liliopsida</taxon>
        <taxon>Poales</taxon>
        <taxon>Poaceae</taxon>
        <taxon>BOP clade</taxon>
        <taxon>Pooideae</taxon>
        <taxon>Triticodae</taxon>
        <taxon>Triticeae</taxon>
        <taxon>Triticinae</taxon>
        <taxon>Triticum</taxon>
    </lineage>
</organism>
<evidence type="ECO:0000313" key="2">
    <source>
        <dbReference type="Proteomes" id="UP000015106"/>
    </source>
</evidence>
<dbReference type="AlphaFoldDB" id="A0A8R7TB38"/>
<reference evidence="1" key="3">
    <citation type="submission" date="2022-06" db="UniProtKB">
        <authorList>
            <consortium name="EnsemblPlants"/>
        </authorList>
    </citation>
    <scope>IDENTIFICATION</scope>
</reference>
<protein>
    <submittedName>
        <fullName evidence="1">Uncharacterized protein</fullName>
    </submittedName>
</protein>
<sequence>MMPLLLSVADLTKLKYPPKITGYM</sequence>